<keyword evidence="3" id="KW-1185">Reference proteome</keyword>
<dbReference type="EnsemblMetazoa" id="GBRI010001-RA">
    <property type="protein sequence ID" value="GBRI010001-PA"/>
    <property type="gene ID" value="GBRI010001"/>
</dbReference>
<protein>
    <submittedName>
        <fullName evidence="2">CHK domain-containing protein</fullName>
    </submittedName>
</protein>
<dbReference type="Pfam" id="PF02958">
    <property type="entry name" value="EcKL"/>
    <property type="match status" value="1"/>
</dbReference>
<evidence type="ECO:0000313" key="3">
    <source>
        <dbReference type="Proteomes" id="UP000091820"/>
    </source>
</evidence>
<dbReference type="SUPFAM" id="SSF56112">
    <property type="entry name" value="Protein kinase-like (PK-like)"/>
    <property type="match status" value="1"/>
</dbReference>
<dbReference type="InterPro" id="IPR011009">
    <property type="entry name" value="Kinase-like_dom_sf"/>
</dbReference>
<name>A0A1A9W8G1_9MUSC</name>
<dbReference type="SMART" id="SM00587">
    <property type="entry name" value="CHK"/>
    <property type="match status" value="1"/>
</dbReference>
<dbReference type="STRING" id="37001.A0A1A9W8G1"/>
<sequence>MTTPEWLTEQYLQKVLSIYHDKQDLKILKFNINPALAKGENYGGNLNKVNIHYRLNNRKEVIVQNLMVKTSYENDEFIIEKLKPYDIFNREISIYEKVLPKLKLLLNEINDSEEIFIKVIFWDYKQQILIFEDVSMKGYTMPNRVERLDKDHVKLVLKKLAKLHASSAVLNERENKCLEIYDRGFFNRYTDTYKTYFVSNLMACARYLDQSPKYAKYAEKLFALKSHYMNIGVKCFEPCENDVNVLAHGDVWTNNLMFRYDQVTKKPNDVLIIDFQYAFWGSPTLDLHYFFNTSLKETLRLNELDELFQNYHKFFVQTLLKLNYSMKPIPSLRKFFLEMEQKRFFAFHSAVVIQPVMINEDSKDVDFKLIWGEDESAINFKNNLYKNPQVQDILKNLLPIFYSKGLLESLCTKSSVIKELR</sequence>
<organism evidence="2 3">
    <name type="scientific">Glossina brevipalpis</name>
    <dbReference type="NCBI Taxonomy" id="37001"/>
    <lineage>
        <taxon>Eukaryota</taxon>
        <taxon>Metazoa</taxon>
        <taxon>Ecdysozoa</taxon>
        <taxon>Arthropoda</taxon>
        <taxon>Hexapoda</taxon>
        <taxon>Insecta</taxon>
        <taxon>Pterygota</taxon>
        <taxon>Neoptera</taxon>
        <taxon>Endopterygota</taxon>
        <taxon>Diptera</taxon>
        <taxon>Brachycera</taxon>
        <taxon>Muscomorpha</taxon>
        <taxon>Hippoboscoidea</taxon>
        <taxon>Glossinidae</taxon>
        <taxon>Glossina</taxon>
    </lineage>
</organism>
<dbReference type="PANTHER" id="PTHR11012">
    <property type="entry name" value="PROTEIN KINASE-LIKE DOMAIN-CONTAINING"/>
    <property type="match status" value="1"/>
</dbReference>
<proteinExistence type="predicted"/>
<evidence type="ECO:0000259" key="1">
    <source>
        <dbReference type="SMART" id="SM00587"/>
    </source>
</evidence>
<dbReference type="InterPro" id="IPR015897">
    <property type="entry name" value="CHK_kinase-like"/>
</dbReference>
<accession>A0A1A9W8G1</accession>
<dbReference type="Proteomes" id="UP000091820">
    <property type="component" value="Unassembled WGS sequence"/>
</dbReference>
<evidence type="ECO:0000313" key="2">
    <source>
        <dbReference type="EnsemblMetazoa" id="GBRI010001-PA"/>
    </source>
</evidence>
<dbReference type="VEuPathDB" id="VectorBase:GBRI010001"/>
<reference evidence="3" key="1">
    <citation type="submission" date="2014-03" db="EMBL/GenBank/DDBJ databases">
        <authorList>
            <person name="Aksoy S."/>
            <person name="Warren W."/>
            <person name="Wilson R.K."/>
        </authorList>
    </citation>
    <scope>NUCLEOTIDE SEQUENCE [LARGE SCALE GENOMIC DNA]</scope>
    <source>
        <strain evidence="3">IAEA</strain>
    </source>
</reference>
<dbReference type="Gene3D" id="3.90.1200.10">
    <property type="match status" value="1"/>
</dbReference>
<dbReference type="PANTHER" id="PTHR11012:SF13">
    <property type="entry name" value="CHK KINASE-LIKE DOMAIN-CONTAINING PROTEIN-RELATED"/>
    <property type="match status" value="1"/>
</dbReference>
<reference evidence="2" key="2">
    <citation type="submission" date="2020-05" db="UniProtKB">
        <authorList>
            <consortium name="EnsemblMetazoa"/>
        </authorList>
    </citation>
    <scope>IDENTIFICATION</scope>
    <source>
        <strain evidence="2">IAEA</strain>
    </source>
</reference>
<feature type="domain" description="CHK kinase-like" evidence="1">
    <location>
        <begin position="129"/>
        <end position="321"/>
    </location>
</feature>
<dbReference type="AlphaFoldDB" id="A0A1A9W8G1"/>
<dbReference type="InterPro" id="IPR004119">
    <property type="entry name" value="EcKL"/>
</dbReference>